<proteinExistence type="predicted"/>
<dbReference type="HOGENOM" id="CLU_2390467_0_0_1"/>
<dbReference type="InParanoid" id="D7SWU0"/>
<reference evidence="2" key="1">
    <citation type="journal article" date="2007" name="Nature">
        <title>The grapevine genome sequence suggests ancestral hexaploidization in major angiosperm phyla.</title>
        <authorList>
            <consortium name="The French-Italian Public Consortium for Grapevine Genome Characterization."/>
            <person name="Jaillon O."/>
            <person name="Aury J.-M."/>
            <person name="Noel B."/>
            <person name="Policriti A."/>
            <person name="Clepet C."/>
            <person name="Casagrande A."/>
            <person name="Choisne N."/>
            <person name="Aubourg S."/>
            <person name="Vitulo N."/>
            <person name="Jubin C."/>
            <person name="Vezzi A."/>
            <person name="Legeai F."/>
            <person name="Hugueney P."/>
            <person name="Dasilva C."/>
            <person name="Horner D."/>
            <person name="Mica E."/>
            <person name="Jublot D."/>
            <person name="Poulain J."/>
            <person name="Bruyere C."/>
            <person name="Billault A."/>
            <person name="Segurens B."/>
            <person name="Gouyvenoux M."/>
            <person name="Ugarte E."/>
            <person name="Cattonaro F."/>
            <person name="Anthouard V."/>
            <person name="Vico V."/>
            <person name="Del Fabbro C."/>
            <person name="Alaux M."/>
            <person name="Di Gaspero G."/>
            <person name="Dumas V."/>
            <person name="Felice N."/>
            <person name="Paillard S."/>
            <person name="Juman I."/>
            <person name="Moroldo M."/>
            <person name="Scalabrin S."/>
            <person name="Canaguier A."/>
            <person name="Le Clainche I."/>
            <person name="Malacrida G."/>
            <person name="Durand E."/>
            <person name="Pesole G."/>
            <person name="Laucou V."/>
            <person name="Chatelet P."/>
            <person name="Merdinoglu D."/>
            <person name="Delledonne M."/>
            <person name="Pezzotti M."/>
            <person name="Lecharny A."/>
            <person name="Scarpelli C."/>
            <person name="Artiguenave F."/>
            <person name="Pe M.E."/>
            <person name="Valle G."/>
            <person name="Morgante M."/>
            <person name="Caboche M."/>
            <person name="Adam-Blondon A.-F."/>
            <person name="Weissenbach J."/>
            <person name="Quetier F."/>
            <person name="Wincker P."/>
        </authorList>
    </citation>
    <scope>NUCLEOTIDE SEQUENCE [LARGE SCALE GENOMIC DNA]</scope>
    <source>
        <strain evidence="2">cv. Pinot noir / PN40024</strain>
    </source>
</reference>
<name>D7SWU0_VITVI</name>
<dbReference type="AlphaFoldDB" id="D7SWU0"/>
<accession>D7SWU0</accession>
<dbReference type="EMBL" id="FN595234">
    <property type="protein sequence ID" value="CBI21740.3"/>
    <property type="molecule type" value="Genomic_DNA"/>
</dbReference>
<gene>
    <name evidence="1" type="ordered locus">VIT_19s0027g01050</name>
</gene>
<keyword evidence="2" id="KW-1185">Reference proteome</keyword>
<dbReference type="Proteomes" id="UP000009183">
    <property type="component" value="Chromosome 19"/>
</dbReference>
<evidence type="ECO:0000313" key="2">
    <source>
        <dbReference type="Proteomes" id="UP000009183"/>
    </source>
</evidence>
<evidence type="ECO:0000313" key="1">
    <source>
        <dbReference type="EMBL" id="CBI21740.3"/>
    </source>
</evidence>
<dbReference type="PaxDb" id="29760-VIT_19s0027g01050.t01"/>
<sequence length="94" mass="11196">MKVQTLCSLSCQHLRRSDWKDGGDEQKSDYSKIQVHFSSLCSYPSKKKFLLFVFMYKTSESFAKTHFNFVNEFLTFSDKFCSTLYIFPNFLIFR</sequence>
<protein>
    <submittedName>
        <fullName evidence="1">Uncharacterized protein</fullName>
    </submittedName>
</protein>
<organism evidence="1 2">
    <name type="scientific">Vitis vinifera</name>
    <name type="common">Grape</name>
    <dbReference type="NCBI Taxonomy" id="29760"/>
    <lineage>
        <taxon>Eukaryota</taxon>
        <taxon>Viridiplantae</taxon>
        <taxon>Streptophyta</taxon>
        <taxon>Embryophyta</taxon>
        <taxon>Tracheophyta</taxon>
        <taxon>Spermatophyta</taxon>
        <taxon>Magnoliopsida</taxon>
        <taxon>eudicotyledons</taxon>
        <taxon>Gunneridae</taxon>
        <taxon>Pentapetalae</taxon>
        <taxon>rosids</taxon>
        <taxon>Vitales</taxon>
        <taxon>Vitaceae</taxon>
        <taxon>Viteae</taxon>
        <taxon>Vitis</taxon>
    </lineage>
</organism>